<feature type="compositionally biased region" description="Acidic residues" evidence="1">
    <location>
        <begin position="53"/>
        <end position="70"/>
    </location>
</feature>
<sequence>MAEELADNPQLLEGDGFMAEAVPAESGGSAEKRIREEAGEDDSVSKRQKPEGCSEEEGTGGVEGEEEVGGDMEVRRSSDSGESEAASIGPKVFTSSVEMFDYFLKLLRSWLPNVNINKVRLLFLLANFLSLRNELHWTEGMDFEVLHMI</sequence>
<dbReference type="EMBL" id="AMZH03003085">
    <property type="protein sequence ID" value="RRT73458.1"/>
    <property type="molecule type" value="Genomic_DNA"/>
</dbReference>
<proteinExistence type="predicted"/>
<accession>A0A427AB48</accession>
<gene>
    <name evidence="2" type="ORF">B296_00013670</name>
</gene>
<dbReference type="Proteomes" id="UP000287651">
    <property type="component" value="Unassembled WGS sequence"/>
</dbReference>
<evidence type="ECO:0000313" key="3">
    <source>
        <dbReference type="Proteomes" id="UP000287651"/>
    </source>
</evidence>
<evidence type="ECO:0000256" key="1">
    <source>
        <dbReference type="SAM" id="MobiDB-lite"/>
    </source>
</evidence>
<dbReference type="AlphaFoldDB" id="A0A427AB48"/>
<protein>
    <submittedName>
        <fullName evidence="2">Uncharacterized protein</fullName>
    </submittedName>
</protein>
<evidence type="ECO:0000313" key="2">
    <source>
        <dbReference type="EMBL" id="RRT73458.1"/>
    </source>
</evidence>
<feature type="region of interest" description="Disordered" evidence="1">
    <location>
        <begin position="1"/>
        <end position="88"/>
    </location>
</feature>
<name>A0A427AB48_ENSVE</name>
<feature type="compositionally biased region" description="Basic and acidic residues" evidence="1">
    <location>
        <begin position="30"/>
        <end position="52"/>
    </location>
</feature>
<organism evidence="2 3">
    <name type="scientific">Ensete ventricosum</name>
    <name type="common">Abyssinian banana</name>
    <name type="synonym">Musa ensete</name>
    <dbReference type="NCBI Taxonomy" id="4639"/>
    <lineage>
        <taxon>Eukaryota</taxon>
        <taxon>Viridiplantae</taxon>
        <taxon>Streptophyta</taxon>
        <taxon>Embryophyta</taxon>
        <taxon>Tracheophyta</taxon>
        <taxon>Spermatophyta</taxon>
        <taxon>Magnoliopsida</taxon>
        <taxon>Liliopsida</taxon>
        <taxon>Zingiberales</taxon>
        <taxon>Musaceae</taxon>
        <taxon>Ensete</taxon>
    </lineage>
</organism>
<reference evidence="2 3" key="1">
    <citation type="journal article" date="2014" name="Agronomy (Basel)">
        <title>A Draft Genome Sequence for Ensete ventricosum, the Drought-Tolerant Tree Against Hunger.</title>
        <authorList>
            <person name="Harrison J."/>
            <person name="Moore K.A."/>
            <person name="Paszkiewicz K."/>
            <person name="Jones T."/>
            <person name="Grant M."/>
            <person name="Ambacheew D."/>
            <person name="Muzemil S."/>
            <person name="Studholme D.J."/>
        </authorList>
    </citation>
    <scope>NUCLEOTIDE SEQUENCE [LARGE SCALE GENOMIC DNA]</scope>
</reference>
<comment type="caution">
    <text evidence="2">The sequence shown here is derived from an EMBL/GenBank/DDBJ whole genome shotgun (WGS) entry which is preliminary data.</text>
</comment>